<dbReference type="PROSITE" id="PS01127">
    <property type="entry name" value="EF_TS_2"/>
    <property type="match status" value="1"/>
</dbReference>
<dbReference type="STRING" id="364197.SAMN05216296_2515"/>
<protein>
    <recommendedName>
        <fullName evidence="2 6">Elongation factor Ts</fullName>
        <shortName evidence="6">EF-Ts</shortName>
    </recommendedName>
</protein>
<dbReference type="NCBIfam" id="TIGR00116">
    <property type="entry name" value="tsf"/>
    <property type="match status" value="1"/>
</dbReference>
<evidence type="ECO:0000256" key="3">
    <source>
        <dbReference type="ARBA" id="ARBA00022490"/>
    </source>
</evidence>
<dbReference type="PANTHER" id="PTHR11741">
    <property type="entry name" value="ELONGATION FACTOR TS"/>
    <property type="match status" value="1"/>
</dbReference>
<evidence type="ECO:0000256" key="4">
    <source>
        <dbReference type="ARBA" id="ARBA00022768"/>
    </source>
</evidence>
<dbReference type="PANTHER" id="PTHR11741:SF0">
    <property type="entry name" value="ELONGATION FACTOR TS, MITOCHONDRIAL"/>
    <property type="match status" value="1"/>
</dbReference>
<dbReference type="Gene3D" id="1.10.8.10">
    <property type="entry name" value="DNA helicase RuvA subunit, C-terminal domain"/>
    <property type="match status" value="1"/>
</dbReference>
<evidence type="ECO:0000313" key="11">
    <source>
        <dbReference type="Proteomes" id="UP000243232"/>
    </source>
</evidence>
<keyword evidence="5 6" id="KW-0648">Protein biosynthesis</keyword>
<dbReference type="FunFam" id="1.10.286.20:FF:000001">
    <property type="entry name" value="Elongation factor Ts"/>
    <property type="match status" value="1"/>
</dbReference>
<evidence type="ECO:0000256" key="1">
    <source>
        <dbReference type="ARBA" id="ARBA00005532"/>
    </source>
</evidence>
<feature type="domain" description="Translation elongation factor EFTs/EF1B dimerisation" evidence="9">
    <location>
        <begin position="91"/>
        <end position="285"/>
    </location>
</feature>
<comment type="subcellular location">
    <subcellularLocation>
        <location evidence="6 8">Cytoplasm</location>
    </subcellularLocation>
</comment>
<dbReference type="InterPro" id="IPR018101">
    <property type="entry name" value="Transl_elong_Ts_CS"/>
</dbReference>
<accession>A0A1H2GTB2</accession>
<evidence type="ECO:0000313" key="10">
    <source>
        <dbReference type="EMBL" id="SDU22709.1"/>
    </source>
</evidence>
<dbReference type="Pfam" id="PF00889">
    <property type="entry name" value="EF_TS"/>
    <property type="match status" value="1"/>
</dbReference>
<dbReference type="EMBL" id="LT629785">
    <property type="protein sequence ID" value="SDU22709.1"/>
    <property type="molecule type" value="Genomic_DNA"/>
</dbReference>
<keyword evidence="11" id="KW-1185">Reference proteome</keyword>
<comment type="function">
    <text evidence="6 7">Associates with the EF-Tu.GDP complex and induces the exchange of GDP to GTP. It remains bound to the aminoacyl-tRNA.EF-Tu.GTP complex up to the GTP hydrolysis stage on the ribosome.</text>
</comment>
<gene>
    <name evidence="6" type="primary">tsf</name>
    <name evidence="10" type="ORF">SAMN05216296_2515</name>
</gene>
<dbReference type="GO" id="GO:0003746">
    <property type="term" value="F:translation elongation factor activity"/>
    <property type="evidence" value="ECO:0007669"/>
    <property type="project" value="UniProtKB-UniRule"/>
</dbReference>
<keyword evidence="4 6" id="KW-0251">Elongation factor</keyword>
<dbReference type="Proteomes" id="UP000243232">
    <property type="component" value="Chromosome I"/>
</dbReference>
<evidence type="ECO:0000256" key="8">
    <source>
        <dbReference type="RuleBase" id="RU000643"/>
    </source>
</evidence>
<dbReference type="AlphaFoldDB" id="A0A1H2GTB2"/>
<evidence type="ECO:0000256" key="6">
    <source>
        <dbReference type="HAMAP-Rule" id="MF_00050"/>
    </source>
</evidence>
<dbReference type="Gene3D" id="3.30.479.20">
    <property type="entry name" value="Elongation factor Ts, dimerisation domain"/>
    <property type="match status" value="2"/>
</dbReference>
<sequence length="307" mass="32574">MSALTDAKVNDLFERNSKMAEITAALVKELRERTGEGMMDCKKALTKAGGDIEKAIDDMRASGAIKAAKKAGNIAAEGAISVKVAEDGKSAVILEVNSQTDFLALQDDFKNFVASSIDKAFAEKLTDAAPLIAAQESAREALVAKCGENVNIRRLARAEGDVVNAYLHGNKIGVLVVLKGGDADLAKDIAMHVAASNPEFLLPSEVSAEAIEREKAVFMSLNEDKIKGKPAEIVEKMVGGRIQKFLAEASLVEQAFVKDPEVKVGALAKKAGAEIVSFTRFQVGEGIEKPVDNFAEEVAAQVAASKQ</sequence>
<evidence type="ECO:0000256" key="7">
    <source>
        <dbReference type="RuleBase" id="RU000642"/>
    </source>
</evidence>
<evidence type="ECO:0000259" key="9">
    <source>
        <dbReference type="Pfam" id="PF00889"/>
    </source>
</evidence>
<proteinExistence type="inferred from homology"/>
<dbReference type="Gene3D" id="1.10.286.20">
    <property type="match status" value="1"/>
</dbReference>
<feature type="region of interest" description="Involved in Mg(2+) ion dislocation from EF-Tu" evidence="6">
    <location>
        <begin position="100"/>
        <end position="103"/>
    </location>
</feature>
<dbReference type="PROSITE" id="PS01126">
    <property type="entry name" value="EF_TS_1"/>
    <property type="match status" value="1"/>
</dbReference>
<dbReference type="InterPro" id="IPR014039">
    <property type="entry name" value="Transl_elong_EFTs/EF1B_dimer"/>
</dbReference>
<dbReference type="InterPro" id="IPR036402">
    <property type="entry name" value="EF-Ts_dimer_sf"/>
</dbReference>
<dbReference type="SUPFAM" id="SSF54713">
    <property type="entry name" value="Elongation factor Ts (EF-Ts), dimerisation domain"/>
    <property type="match status" value="2"/>
</dbReference>
<evidence type="ECO:0000256" key="2">
    <source>
        <dbReference type="ARBA" id="ARBA00016956"/>
    </source>
</evidence>
<dbReference type="InterPro" id="IPR001816">
    <property type="entry name" value="Transl_elong_EFTs/EF1B"/>
</dbReference>
<reference evidence="11" key="1">
    <citation type="submission" date="2016-10" db="EMBL/GenBank/DDBJ databases">
        <authorList>
            <person name="Varghese N."/>
            <person name="Submissions S."/>
        </authorList>
    </citation>
    <scope>NUCLEOTIDE SEQUENCE [LARGE SCALE GENOMIC DNA]</scope>
    <source>
        <strain evidence="11">DSM 17875</strain>
    </source>
</reference>
<organism evidence="10 11">
    <name type="scientific">Pseudomonas pohangensis</name>
    <dbReference type="NCBI Taxonomy" id="364197"/>
    <lineage>
        <taxon>Bacteria</taxon>
        <taxon>Pseudomonadati</taxon>
        <taxon>Pseudomonadota</taxon>
        <taxon>Gammaproteobacteria</taxon>
        <taxon>Pseudomonadales</taxon>
        <taxon>Pseudomonadaceae</taxon>
        <taxon>Pseudomonas</taxon>
    </lineage>
</organism>
<keyword evidence="3 6" id="KW-0963">Cytoplasm</keyword>
<dbReference type="FunFam" id="1.10.8.10:FF:000001">
    <property type="entry name" value="Elongation factor Ts"/>
    <property type="match status" value="1"/>
</dbReference>
<dbReference type="CDD" id="cd14275">
    <property type="entry name" value="UBA_EF-Ts"/>
    <property type="match status" value="1"/>
</dbReference>
<dbReference type="HAMAP" id="MF_00050">
    <property type="entry name" value="EF_Ts"/>
    <property type="match status" value="1"/>
</dbReference>
<comment type="similarity">
    <text evidence="1 6 7">Belongs to the EF-Ts family.</text>
</comment>
<dbReference type="GO" id="GO:0005737">
    <property type="term" value="C:cytoplasm"/>
    <property type="evidence" value="ECO:0007669"/>
    <property type="project" value="UniProtKB-SubCell"/>
</dbReference>
<dbReference type="InterPro" id="IPR009060">
    <property type="entry name" value="UBA-like_sf"/>
</dbReference>
<dbReference type="SUPFAM" id="SSF46934">
    <property type="entry name" value="UBA-like"/>
    <property type="match status" value="1"/>
</dbReference>
<name>A0A1H2GTB2_9PSED</name>
<evidence type="ECO:0000256" key="5">
    <source>
        <dbReference type="ARBA" id="ARBA00022917"/>
    </source>
</evidence>